<proteinExistence type="predicted"/>
<evidence type="ECO:0000313" key="3">
    <source>
        <dbReference type="EMBL" id="EDR23082.1"/>
    </source>
</evidence>
<dbReference type="eggNOG" id="ENOG502RDNK">
    <property type="taxonomic scope" value="Eukaryota"/>
</dbReference>
<dbReference type="VEuPathDB" id="AmoebaDB:EDI_099320"/>
<feature type="compositionally biased region" description="Polar residues" evidence="2">
    <location>
        <begin position="127"/>
        <end position="142"/>
    </location>
</feature>
<keyword evidence="1" id="KW-0175">Coiled coil</keyword>
<organism evidence="4">
    <name type="scientific">Entamoeba dispar (strain ATCC PRA-260 / SAW760)</name>
    <dbReference type="NCBI Taxonomy" id="370354"/>
    <lineage>
        <taxon>Eukaryota</taxon>
        <taxon>Amoebozoa</taxon>
        <taxon>Evosea</taxon>
        <taxon>Archamoebae</taxon>
        <taxon>Mastigamoebida</taxon>
        <taxon>Entamoebidae</taxon>
        <taxon>Entamoeba</taxon>
    </lineage>
</organism>
<evidence type="ECO:0000313" key="4">
    <source>
        <dbReference type="Proteomes" id="UP000008076"/>
    </source>
</evidence>
<feature type="compositionally biased region" description="Basic and acidic residues" evidence="2">
    <location>
        <begin position="282"/>
        <end position="291"/>
    </location>
</feature>
<dbReference type="RefSeq" id="XP_001740502.1">
    <property type="nucleotide sequence ID" value="XM_001740450.1"/>
</dbReference>
<protein>
    <submittedName>
        <fullName evidence="3">Uncharacterized protein</fullName>
    </submittedName>
</protein>
<feature type="region of interest" description="Disordered" evidence="2">
    <location>
        <begin position="116"/>
        <end position="142"/>
    </location>
</feature>
<evidence type="ECO:0000256" key="1">
    <source>
        <dbReference type="SAM" id="Coils"/>
    </source>
</evidence>
<dbReference type="Proteomes" id="UP000008076">
    <property type="component" value="Unassembled WGS sequence"/>
</dbReference>
<dbReference type="KEGG" id="edi:EDI_099320"/>
<gene>
    <name evidence="3" type="ORF">EDI_099320</name>
</gene>
<feature type="coiled-coil region" evidence="1">
    <location>
        <begin position="64"/>
        <end position="114"/>
    </location>
</feature>
<name>B0EQW9_ENTDS</name>
<dbReference type="GeneID" id="5875638"/>
<reference evidence="4" key="1">
    <citation type="submission" date="2007-12" db="EMBL/GenBank/DDBJ databases">
        <title>Annotation of Entamoeba dispar SAW760.</title>
        <authorList>
            <person name="Lorenzi H."/>
            <person name="Inman J."/>
            <person name="Schobel S."/>
            <person name="Amedeo P."/>
            <person name="Caler E."/>
        </authorList>
    </citation>
    <scope>NUCLEOTIDE SEQUENCE [LARGE SCALE GENOMIC DNA]</scope>
    <source>
        <strain evidence="4">ATCC PRA-260 / SAW760</strain>
    </source>
</reference>
<accession>B0EQW9</accession>
<dbReference type="AlphaFoldDB" id="B0EQW9"/>
<feature type="region of interest" description="Disordered" evidence="2">
    <location>
        <begin position="212"/>
        <end position="256"/>
    </location>
</feature>
<dbReference type="OrthoDB" id="10284274at2759"/>
<feature type="compositionally biased region" description="Basic and acidic residues" evidence="2">
    <location>
        <begin position="216"/>
        <end position="239"/>
    </location>
</feature>
<keyword evidence="4" id="KW-1185">Reference proteome</keyword>
<dbReference type="EMBL" id="DS550423">
    <property type="protein sequence ID" value="EDR23082.1"/>
    <property type="molecule type" value="Genomic_DNA"/>
</dbReference>
<feature type="region of interest" description="Disordered" evidence="2">
    <location>
        <begin position="270"/>
        <end position="291"/>
    </location>
</feature>
<evidence type="ECO:0000256" key="2">
    <source>
        <dbReference type="SAM" id="MobiDB-lite"/>
    </source>
</evidence>
<sequence length="291" mass="34347">MTLFVYDLEKDIKWKETKKSDFDHKKFDIFKFTRQVATKFFDLAVSGEFKKDFRSEKKLEKHQKIILKEQQKQEKKELKNFKRREKRHTIQTTLEELEKVNDDIKKNEQLVNSNVNTSENNEELLPTKSNNTLTERKQQSLNSQQIIGRKDKVIKKELSEQEKDNLLIPNEKAKLSAQKDSSSFCSFEFMKQKDFIIREEKDKTDNFFIHTLPFQEETKSQEGTPKRSDSSSNELERVRSASPLGESEAEEKKKKKINLSIKERIIGSSAIQSAIHRVRHSSKTEEKKEEK</sequence>